<protein>
    <submittedName>
        <fullName evidence="2">Uncharacterized protein</fullName>
    </submittedName>
</protein>
<feature type="region of interest" description="Disordered" evidence="1">
    <location>
        <begin position="292"/>
        <end position="317"/>
    </location>
</feature>
<evidence type="ECO:0000313" key="2">
    <source>
        <dbReference type="EMBL" id="PMD30034.1"/>
    </source>
</evidence>
<proteinExistence type="predicted"/>
<gene>
    <name evidence="2" type="ORF">L207DRAFT_641891</name>
</gene>
<reference evidence="2 3" key="1">
    <citation type="submission" date="2016-04" db="EMBL/GenBank/DDBJ databases">
        <title>A degradative enzymes factory behind the ericoid mycorrhizal symbiosis.</title>
        <authorList>
            <consortium name="DOE Joint Genome Institute"/>
            <person name="Martino E."/>
            <person name="Morin E."/>
            <person name="Grelet G."/>
            <person name="Kuo A."/>
            <person name="Kohler A."/>
            <person name="Daghino S."/>
            <person name="Barry K."/>
            <person name="Choi C."/>
            <person name="Cichocki N."/>
            <person name="Clum A."/>
            <person name="Copeland A."/>
            <person name="Hainaut M."/>
            <person name="Haridas S."/>
            <person name="Labutti K."/>
            <person name="Lindquist E."/>
            <person name="Lipzen A."/>
            <person name="Khouja H.-R."/>
            <person name="Murat C."/>
            <person name="Ohm R."/>
            <person name="Olson A."/>
            <person name="Spatafora J."/>
            <person name="Veneault-Fourrey C."/>
            <person name="Henrissat B."/>
            <person name="Grigoriev I."/>
            <person name="Martin F."/>
            <person name="Perotto S."/>
        </authorList>
    </citation>
    <scope>NUCLEOTIDE SEQUENCE [LARGE SCALE GENOMIC DNA]</scope>
    <source>
        <strain evidence="2 3">F</strain>
    </source>
</reference>
<organism evidence="2 3">
    <name type="scientific">Hyaloscypha variabilis (strain UAMH 11265 / GT02V1 / F)</name>
    <name type="common">Meliniomyces variabilis</name>
    <dbReference type="NCBI Taxonomy" id="1149755"/>
    <lineage>
        <taxon>Eukaryota</taxon>
        <taxon>Fungi</taxon>
        <taxon>Dikarya</taxon>
        <taxon>Ascomycota</taxon>
        <taxon>Pezizomycotina</taxon>
        <taxon>Leotiomycetes</taxon>
        <taxon>Helotiales</taxon>
        <taxon>Hyaloscyphaceae</taxon>
        <taxon>Hyaloscypha</taxon>
        <taxon>Hyaloscypha variabilis</taxon>
    </lineage>
</organism>
<evidence type="ECO:0000256" key="1">
    <source>
        <dbReference type="SAM" id="MobiDB-lite"/>
    </source>
</evidence>
<dbReference type="AlphaFoldDB" id="A0A2J6QUU8"/>
<dbReference type="OrthoDB" id="5120070at2759"/>
<accession>A0A2J6QUU8</accession>
<dbReference type="Proteomes" id="UP000235786">
    <property type="component" value="Unassembled WGS sequence"/>
</dbReference>
<sequence>MSKTIDYELEDGNEIATAVRGSRVSQLFVEFLQQGGPKPHVVLRLNIDPPVYAGKETWKGCRLGMDLIGDYNGVFHITPLPYDTTSHAAHAAFEFKVKANWTVNNFISTICQPDTNLRDFSFVGGFMQPGSRIEYFDGCRDFITQFFIILHRWGAVGWHIHNIDRGSFNGRNLNFERGRTGFHEIIGYNYKDNKNKTSTVVQDLPIARGTFLSPDFSRIVTYRPDAKHSYQLPYDPRDLQSGDDGFATLTSQSAGTSQQTYPTQWQWSDEYKQYWRNTSEGQTEWSPWLQETSTNNTTSQGSASMYNPQPTEPGQGSGYVNNAQQFPTEDTMSLTQQTYPTEWQWSDEYGQYYRQTSEGVYEYAPGTAKGKQRA</sequence>
<dbReference type="EMBL" id="KZ613969">
    <property type="protein sequence ID" value="PMD30034.1"/>
    <property type="molecule type" value="Genomic_DNA"/>
</dbReference>
<evidence type="ECO:0000313" key="3">
    <source>
        <dbReference type="Proteomes" id="UP000235786"/>
    </source>
</evidence>
<keyword evidence="3" id="KW-1185">Reference proteome</keyword>
<name>A0A2J6QUU8_HYAVF</name>